<evidence type="ECO:0000313" key="2">
    <source>
        <dbReference type="Proteomes" id="UP000293142"/>
    </source>
</evidence>
<organism evidence="1 2">
    <name type="scientific">Paenibacillus thalictri</name>
    <dbReference type="NCBI Taxonomy" id="2527873"/>
    <lineage>
        <taxon>Bacteria</taxon>
        <taxon>Bacillati</taxon>
        <taxon>Bacillota</taxon>
        <taxon>Bacilli</taxon>
        <taxon>Bacillales</taxon>
        <taxon>Paenibacillaceae</taxon>
        <taxon>Paenibacillus</taxon>
    </lineage>
</organism>
<protein>
    <recommendedName>
        <fullName evidence="3">AAA family ATPase</fullName>
    </recommendedName>
</protein>
<sequence>MSHITSNQMKTVYILSGPAGVGKSTTAEALTKSLNHSAYISGDDVSHMHIGGRQKPWESEEELRLIWNNILSLARNFVQFGNDVVIDYVTFPQEASWLREKVRDLHVRVVYVVLWTDPETLLSRDQMRIPEHRMRERCLILIEEFKQSDLNAKHLLDTGSFTTAQMNQYVEEIKNNSGFELA</sequence>
<dbReference type="InterPro" id="IPR027417">
    <property type="entry name" value="P-loop_NTPase"/>
</dbReference>
<dbReference type="AlphaFoldDB" id="A0A4Q9DIP3"/>
<keyword evidence="2" id="KW-1185">Reference proteome</keyword>
<dbReference type="OrthoDB" id="1649389at2"/>
<dbReference type="Gene3D" id="3.40.50.300">
    <property type="entry name" value="P-loop containing nucleotide triphosphate hydrolases"/>
    <property type="match status" value="1"/>
</dbReference>
<dbReference type="EMBL" id="SIRE01000024">
    <property type="protein sequence ID" value="TBL72495.1"/>
    <property type="molecule type" value="Genomic_DNA"/>
</dbReference>
<reference evidence="1 2" key="1">
    <citation type="submission" date="2019-02" db="EMBL/GenBank/DDBJ databases">
        <title>Paenibacillus sp. nov., isolated from surface-sterilized tissue of Thalictrum simplex L.</title>
        <authorList>
            <person name="Tuo L."/>
        </authorList>
    </citation>
    <scope>NUCLEOTIDE SEQUENCE [LARGE SCALE GENOMIC DNA]</scope>
    <source>
        <strain evidence="1 2">N2SHLJ1</strain>
    </source>
</reference>
<dbReference type="Proteomes" id="UP000293142">
    <property type="component" value="Unassembled WGS sequence"/>
</dbReference>
<evidence type="ECO:0008006" key="3">
    <source>
        <dbReference type="Google" id="ProtNLM"/>
    </source>
</evidence>
<accession>A0A4Q9DIP3</accession>
<proteinExistence type="predicted"/>
<evidence type="ECO:0000313" key="1">
    <source>
        <dbReference type="EMBL" id="TBL72495.1"/>
    </source>
</evidence>
<dbReference type="Pfam" id="PF13671">
    <property type="entry name" value="AAA_33"/>
    <property type="match status" value="1"/>
</dbReference>
<comment type="caution">
    <text evidence="1">The sequence shown here is derived from an EMBL/GenBank/DDBJ whole genome shotgun (WGS) entry which is preliminary data.</text>
</comment>
<gene>
    <name evidence="1" type="ORF">EYB31_29020</name>
</gene>
<name>A0A4Q9DIP3_9BACL</name>
<dbReference type="SUPFAM" id="SSF52540">
    <property type="entry name" value="P-loop containing nucleoside triphosphate hydrolases"/>
    <property type="match status" value="1"/>
</dbReference>